<name>A0A1E8Q7L8_9MYCO</name>
<accession>A0A1E8Q7L8</accession>
<keyword evidence="2" id="KW-1185">Reference proteome</keyword>
<dbReference type="Proteomes" id="UP000178953">
    <property type="component" value="Unassembled WGS sequence"/>
</dbReference>
<protein>
    <submittedName>
        <fullName evidence="1">Uncharacterized protein</fullName>
    </submittedName>
</protein>
<gene>
    <name evidence="1" type="ORF">BEL07_06590</name>
</gene>
<comment type="caution">
    <text evidence="1">The sequence shown here is derived from an EMBL/GenBank/DDBJ whole genome shotgun (WGS) entry which is preliminary data.</text>
</comment>
<proteinExistence type="predicted"/>
<dbReference type="RefSeq" id="WP_070352292.1">
    <property type="nucleotide sequence ID" value="NZ_CP043474.1"/>
</dbReference>
<evidence type="ECO:0000313" key="2">
    <source>
        <dbReference type="Proteomes" id="UP000178953"/>
    </source>
</evidence>
<dbReference type="EMBL" id="MCHX01000011">
    <property type="protein sequence ID" value="OFJ54603.1"/>
    <property type="molecule type" value="Genomic_DNA"/>
</dbReference>
<reference evidence="1 2" key="1">
    <citation type="submission" date="2016-09" db="EMBL/GenBank/DDBJ databases">
        <title>genome sequence of Mycobacterium sp. 739 SCH.</title>
        <authorList>
            <person name="Greninger A.L."/>
            <person name="Qin X."/>
            <person name="Jerome K."/>
            <person name="Vora S."/>
            <person name="Quinn K."/>
        </authorList>
    </citation>
    <scope>NUCLEOTIDE SEQUENCE [LARGE SCALE GENOMIC DNA]</scope>
    <source>
        <strain evidence="1 2">SCH</strain>
    </source>
</reference>
<organism evidence="1 2">
    <name type="scientific">Mycolicibacterium grossiae</name>
    <dbReference type="NCBI Taxonomy" id="1552759"/>
    <lineage>
        <taxon>Bacteria</taxon>
        <taxon>Bacillati</taxon>
        <taxon>Actinomycetota</taxon>
        <taxon>Actinomycetes</taxon>
        <taxon>Mycobacteriales</taxon>
        <taxon>Mycobacteriaceae</taxon>
        <taxon>Mycolicibacterium</taxon>
    </lineage>
</organism>
<dbReference type="AlphaFoldDB" id="A0A1E8Q7L8"/>
<sequence>MSSAINGDQRDQVFLLDADFGDEQKRMLLGIVLGLGERKAIGAAAADEVSRRCAGLRAQLHVAAVNWLGDVVRRAGPADAGGTHNYRSLRACCLICLPHATEVTHLTSRTGQIR</sequence>
<evidence type="ECO:0000313" key="1">
    <source>
        <dbReference type="EMBL" id="OFJ54603.1"/>
    </source>
</evidence>